<comment type="caution">
    <text evidence="1">The sequence shown here is derived from an EMBL/GenBank/DDBJ whole genome shotgun (WGS) entry which is preliminary data.</text>
</comment>
<dbReference type="Proteomes" id="UP001419268">
    <property type="component" value="Unassembled WGS sequence"/>
</dbReference>
<accession>A0AAP0KCT8</accession>
<keyword evidence="2" id="KW-1185">Reference proteome</keyword>
<dbReference type="AlphaFoldDB" id="A0AAP0KCT8"/>
<name>A0AAP0KCT8_9MAGN</name>
<gene>
    <name evidence="1" type="ORF">Scep_007559</name>
</gene>
<organism evidence="1 2">
    <name type="scientific">Stephania cephalantha</name>
    <dbReference type="NCBI Taxonomy" id="152367"/>
    <lineage>
        <taxon>Eukaryota</taxon>
        <taxon>Viridiplantae</taxon>
        <taxon>Streptophyta</taxon>
        <taxon>Embryophyta</taxon>
        <taxon>Tracheophyta</taxon>
        <taxon>Spermatophyta</taxon>
        <taxon>Magnoliopsida</taxon>
        <taxon>Ranunculales</taxon>
        <taxon>Menispermaceae</taxon>
        <taxon>Menispermoideae</taxon>
        <taxon>Cissampelideae</taxon>
        <taxon>Stephania</taxon>
    </lineage>
</organism>
<evidence type="ECO:0000313" key="1">
    <source>
        <dbReference type="EMBL" id="KAK9148802.1"/>
    </source>
</evidence>
<sequence>MMGLGWVILDLGNWAITGVVPAEPTMILLLVFEILIVSSSTTTVSRAPTLPVALTVPIPVDMLSLVVPAEIPFDFTNALTEENRKWKRAKGRTLSIVQPLQQFQQAQGSRDQYVSRLEQRITLRSTKLIGQMRCMTCCKCGQEGHIVSCGPQLVGRFSMPPKAGLILSSLQILQTSDDNDRDASRQRQTLTAVTE</sequence>
<proteinExistence type="predicted"/>
<dbReference type="EMBL" id="JBBNAG010000003">
    <property type="protein sequence ID" value="KAK9148802.1"/>
    <property type="molecule type" value="Genomic_DNA"/>
</dbReference>
<reference evidence="1 2" key="1">
    <citation type="submission" date="2024-01" db="EMBL/GenBank/DDBJ databases">
        <title>Genome assemblies of Stephania.</title>
        <authorList>
            <person name="Yang L."/>
        </authorList>
    </citation>
    <scope>NUCLEOTIDE SEQUENCE [LARGE SCALE GENOMIC DNA]</scope>
    <source>
        <strain evidence="1">JXDWG</strain>
        <tissue evidence="1">Leaf</tissue>
    </source>
</reference>
<protein>
    <submittedName>
        <fullName evidence="1">Uncharacterized protein</fullName>
    </submittedName>
</protein>
<evidence type="ECO:0000313" key="2">
    <source>
        <dbReference type="Proteomes" id="UP001419268"/>
    </source>
</evidence>